<keyword evidence="1" id="KW-1133">Transmembrane helix</keyword>
<gene>
    <name evidence="2" type="ORF">DU478_08695</name>
</gene>
<name>A0A369TU85_9RHOB</name>
<proteinExistence type="predicted"/>
<evidence type="ECO:0000313" key="2">
    <source>
        <dbReference type="EMBL" id="RDD66516.1"/>
    </source>
</evidence>
<dbReference type="Pfam" id="PF04403">
    <property type="entry name" value="PqiA"/>
    <property type="match status" value="1"/>
</dbReference>
<comment type="caution">
    <text evidence="2">The sequence shown here is derived from an EMBL/GenBank/DDBJ whole genome shotgun (WGS) entry which is preliminary data.</text>
</comment>
<organism evidence="2 3">
    <name type="scientific">Thalassococcus profundi</name>
    <dbReference type="NCBI Taxonomy" id="2282382"/>
    <lineage>
        <taxon>Bacteria</taxon>
        <taxon>Pseudomonadati</taxon>
        <taxon>Pseudomonadota</taxon>
        <taxon>Alphaproteobacteria</taxon>
        <taxon>Rhodobacterales</taxon>
        <taxon>Roseobacteraceae</taxon>
        <taxon>Thalassococcus</taxon>
    </lineage>
</organism>
<feature type="transmembrane region" description="Helical" evidence="1">
    <location>
        <begin position="79"/>
        <end position="99"/>
    </location>
</feature>
<feature type="transmembrane region" description="Helical" evidence="1">
    <location>
        <begin position="175"/>
        <end position="193"/>
    </location>
</feature>
<keyword evidence="1" id="KW-0472">Membrane</keyword>
<evidence type="ECO:0000256" key="1">
    <source>
        <dbReference type="SAM" id="Phobius"/>
    </source>
</evidence>
<keyword evidence="3" id="KW-1185">Reference proteome</keyword>
<reference evidence="2 3" key="1">
    <citation type="submission" date="2018-07" db="EMBL/GenBank/DDBJ databases">
        <title>Thalassococcus profundi sp. nov., a marine bacterium isolated from deep seawater of Okinawa Trough.</title>
        <authorList>
            <person name="Yu M."/>
        </authorList>
    </citation>
    <scope>NUCLEOTIDE SEQUENCE [LARGE SCALE GENOMIC DNA]</scope>
    <source>
        <strain evidence="2 3">WRAS1</strain>
    </source>
</reference>
<protein>
    <submittedName>
        <fullName evidence="2">Paraquat-inducible protein A</fullName>
    </submittedName>
</protein>
<feature type="transmembrane region" description="Helical" evidence="1">
    <location>
        <begin position="125"/>
        <end position="154"/>
    </location>
</feature>
<dbReference type="OrthoDB" id="5291921at2"/>
<keyword evidence="1" id="KW-0812">Transmembrane</keyword>
<dbReference type="AlphaFoldDB" id="A0A369TU85"/>
<feature type="transmembrane region" description="Helical" evidence="1">
    <location>
        <begin position="199"/>
        <end position="217"/>
    </location>
</feature>
<evidence type="ECO:0000313" key="3">
    <source>
        <dbReference type="Proteomes" id="UP000253977"/>
    </source>
</evidence>
<dbReference type="InterPro" id="IPR007498">
    <property type="entry name" value="PqiA-like"/>
</dbReference>
<sequence>MCYRARPWFVLPVYRVCCRVTDLDHTPLPYGASDLSELMACPHCDALYRARTPGWNERAVCARCHLVLIAPKRKAGIKIIALTLAMLVLLVAATFFPFLDISVQGFGNKASILDSATAFQSGPMALLSVAVAAMILVIPLLRMMLVLYVLMPIVRDETPFPHARRAFRLSQKLKPWAMAEIFAIGCAVALVKVADLATIGFGPAFWMFSALVVIVIFNDRYLCTWSVWKSLETQNS</sequence>
<accession>A0A369TU85</accession>
<dbReference type="Proteomes" id="UP000253977">
    <property type="component" value="Unassembled WGS sequence"/>
</dbReference>
<dbReference type="EMBL" id="QPMK01000005">
    <property type="protein sequence ID" value="RDD66516.1"/>
    <property type="molecule type" value="Genomic_DNA"/>
</dbReference>